<dbReference type="Proteomes" id="UP000608522">
    <property type="component" value="Unassembled WGS sequence"/>
</dbReference>
<evidence type="ECO:0000313" key="2">
    <source>
        <dbReference type="EMBL" id="GHI78012.1"/>
    </source>
</evidence>
<accession>A0ABQ3TC59</accession>
<protein>
    <submittedName>
        <fullName evidence="2">Uncharacterized protein</fullName>
    </submittedName>
</protein>
<feature type="compositionally biased region" description="Polar residues" evidence="1">
    <location>
        <begin position="1"/>
        <end position="13"/>
    </location>
</feature>
<name>A0ABQ3TC59_9ACTN</name>
<keyword evidence="3" id="KW-1185">Reference proteome</keyword>
<evidence type="ECO:0000256" key="1">
    <source>
        <dbReference type="SAM" id="MobiDB-lite"/>
    </source>
</evidence>
<organism evidence="2 3">
    <name type="scientific">Streptomyces spororaveus</name>
    <dbReference type="NCBI Taxonomy" id="284039"/>
    <lineage>
        <taxon>Bacteria</taxon>
        <taxon>Bacillati</taxon>
        <taxon>Actinomycetota</taxon>
        <taxon>Actinomycetes</taxon>
        <taxon>Kitasatosporales</taxon>
        <taxon>Streptomycetaceae</taxon>
        <taxon>Streptomyces</taxon>
    </lineage>
</organism>
<sequence length="203" mass="22255">MHTRSTPFALSTWQGGGKGQPRRSGWQGTSMEWGEITVASLPHAADDVRAAEVTGEHIPRGVFESRGIQVMVTERPTLNGATLRIGDAVVYLKRNRWGATHRGRALHMGHAGDRYRLWAVSRREYVLMREADHQDRGVTVKVKESGIAKWKRVDVRVTGRALGADIALALVFAGVDRSVLTRRGAVRAGLSRVFHVAADSALG</sequence>
<comment type="caution">
    <text evidence="2">The sequence shown here is derived from an EMBL/GenBank/DDBJ whole genome shotgun (WGS) entry which is preliminary data.</text>
</comment>
<dbReference type="EMBL" id="BNED01000005">
    <property type="protein sequence ID" value="GHI78012.1"/>
    <property type="molecule type" value="Genomic_DNA"/>
</dbReference>
<gene>
    <name evidence="2" type="ORF">Sspor_35730</name>
</gene>
<feature type="region of interest" description="Disordered" evidence="1">
    <location>
        <begin position="1"/>
        <end position="27"/>
    </location>
</feature>
<reference evidence="3" key="1">
    <citation type="submission" date="2023-07" db="EMBL/GenBank/DDBJ databases">
        <title>Whole genome shotgun sequence of Streptomyces spororaveus NBRC 15456.</title>
        <authorList>
            <person name="Komaki H."/>
            <person name="Tamura T."/>
        </authorList>
    </citation>
    <scope>NUCLEOTIDE SEQUENCE [LARGE SCALE GENOMIC DNA]</scope>
    <source>
        <strain evidence="3">NBRC 15456</strain>
    </source>
</reference>
<proteinExistence type="predicted"/>
<evidence type="ECO:0000313" key="3">
    <source>
        <dbReference type="Proteomes" id="UP000608522"/>
    </source>
</evidence>